<dbReference type="PANTHER" id="PTHR35715:SF2">
    <property type="entry name" value="OS08G0511800 PROTEIN"/>
    <property type="match status" value="1"/>
</dbReference>
<dbReference type="Proteomes" id="UP000834106">
    <property type="component" value="Chromosome 11"/>
</dbReference>
<evidence type="ECO:0000256" key="1">
    <source>
        <dbReference type="SAM" id="Coils"/>
    </source>
</evidence>
<name>A0AAD1ZKM4_9LAMI</name>
<dbReference type="EMBL" id="OU503046">
    <property type="protein sequence ID" value="CAI9771119.1"/>
    <property type="molecule type" value="Genomic_DNA"/>
</dbReference>
<evidence type="ECO:0000313" key="3">
    <source>
        <dbReference type="Proteomes" id="UP000834106"/>
    </source>
</evidence>
<proteinExistence type="predicted"/>
<protein>
    <submittedName>
        <fullName evidence="2">Uncharacterized protein</fullName>
    </submittedName>
</protein>
<organism evidence="2 3">
    <name type="scientific">Fraxinus pennsylvanica</name>
    <dbReference type="NCBI Taxonomy" id="56036"/>
    <lineage>
        <taxon>Eukaryota</taxon>
        <taxon>Viridiplantae</taxon>
        <taxon>Streptophyta</taxon>
        <taxon>Embryophyta</taxon>
        <taxon>Tracheophyta</taxon>
        <taxon>Spermatophyta</taxon>
        <taxon>Magnoliopsida</taxon>
        <taxon>eudicotyledons</taxon>
        <taxon>Gunneridae</taxon>
        <taxon>Pentapetalae</taxon>
        <taxon>asterids</taxon>
        <taxon>lamiids</taxon>
        <taxon>Lamiales</taxon>
        <taxon>Oleaceae</taxon>
        <taxon>Oleeae</taxon>
        <taxon>Fraxinus</taxon>
    </lineage>
</organism>
<keyword evidence="1" id="KW-0175">Coiled coil</keyword>
<dbReference type="PANTHER" id="PTHR35715">
    <property type="entry name" value="OS08G0511800 PROTEIN"/>
    <property type="match status" value="1"/>
</dbReference>
<dbReference type="AlphaFoldDB" id="A0AAD1ZKM4"/>
<gene>
    <name evidence="2" type="ORF">FPE_LOCUS18549</name>
</gene>
<keyword evidence="3" id="KW-1185">Reference proteome</keyword>
<sequence length="458" mass="51480">MKWDCLAVEIKFQTNSPQGKTNNHICMLLILRKLSNLCGSYGAAFENSSRENEETLLREETCPAPAPELPPPDYIHPSPTCVKGEFLIFSRQRGGLAVPPCLVSLLDSVSLSPNIRLCASIPYFCTQSKHPFPRKGRMDENGFLLGYCIDFFFKQRTRPSISSSMSSTTLPKAQVKRFLESVIPSIPAQHLSKIEKGETLERIDSLSILPASFVSQDAAKILSFCPSVQSALKPDKALCWGNLMFSAMVLLRYAYCTSRYRLLAAVWNVLQTEGIDQATTAMNALQGISLPSSDQGGMHIELPFTTPPSPASPPPILLGHQLQFFKKHVFLWAAIISFFDLSINHLPVASFWEKKELKDALDADIQDRIMKEREMQSYIEEREREVAEREAAWKAELSRREGEIARQEARLKIERENLEKEKSVLMGTASNQDNQDGALEITVSGEKYRCLRFAKAKK</sequence>
<reference evidence="2" key="1">
    <citation type="submission" date="2023-05" db="EMBL/GenBank/DDBJ databases">
        <authorList>
            <person name="Huff M."/>
        </authorList>
    </citation>
    <scope>NUCLEOTIDE SEQUENCE</scope>
</reference>
<feature type="coiled-coil region" evidence="1">
    <location>
        <begin position="397"/>
        <end position="424"/>
    </location>
</feature>
<evidence type="ECO:0000313" key="2">
    <source>
        <dbReference type="EMBL" id="CAI9771119.1"/>
    </source>
</evidence>
<accession>A0AAD1ZKM4</accession>